<evidence type="ECO:0000313" key="2">
    <source>
        <dbReference type="Proteomes" id="UP000811609"/>
    </source>
</evidence>
<accession>A0A8T1NK27</accession>
<keyword evidence="2" id="KW-1185">Reference proteome</keyword>
<gene>
    <name evidence="1" type="ORF">CIPAW_13G037700</name>
</gene>
<name>A0A8T1NK27_CARIL</name>
<dbReference type="EMBL" id="CM031821">
    <property type="protein sequence ID" value="KAG6630705.1"/>
    <property type="molecule type" value="Genomic_DNA"/>
</dbReference>
<dbReference type="AlphaFoldDB" id="A0A8T1NK27"/>
<sequence>MLVLRLGGLLCPRLLRFDYQFKSCFYQRNIRFSVFRDRTPRYPCKFFRGSDQLNGPFWSASMAFSIEARGRLFTIPL</sequence>
<dbReference type="Proteomes" id="UP000811609">
    <property type="component" value="Chromosome 13"/>
</dbReference>
<reference evidence="1" key="1">
    <citation type="submission" date="2020-12" db="EMBL/GenBank/DDBJ databases">
        <title>WGS assembly of Carya illinoinensis cv. Pawnee.</title>
        <authorList>
            <person name="Platts A."/>
            <person name="Shu S."/>
            <person name="Wright S."/>
            <person name="Barry K."/>
            <person name="Edger P."/>
            <person name="Pires J.C."/>
            <person name="Schmutz J."/>
        </authorList>
    </citation>
    <scope>NUCLEOTIDE SEQUENCE</scope>
    <source>
        <tissue evidence="1">Leaf</tissue>
    </source>
</reference>
<comment type="caution">
    <text evidence="1">The sequence shown here is derived from an EMBL/GenBank/DDBJ whole genome shotgun (WGS) entry which is preliminary data.</text>
</comment>
<proteinExistence type="predicted"/>
<protein>
    <submittedName>
        <fullName evidence="1">Uncharacterized protein</fullName>
    </submittedName>
</protein>
<evidence type="ECO:0000313" key="1">
    <source>
        <dbReference type="EMBL" id="KAG6630705.1"/>
    </source>
</evidence>
<organism evidence="1 2">
    <name type="scientific">Carya illinoinensis</name>
    <name type="common">Pecan</name>
    <dbReference type="NCBI Taxonomy" id="32201"/>
    <lineage>
        <taxon>Eukaryota</taxon>
        <taxon>Viridiplantae</taxon>
        <taxon>Streptophyta</taxon>
        <taxon>Embryophyta</taxon>
        <taxon>Tracheophyta</taxon>
        <taxon>Spermatophyta</taxon>
        <taxon>Magnoliopsida</taxon>
        <taxon>eudicotyledons</taxon>
        <taxon>Gunneridae</taxon>
        <taxon>Pentapetalae</taxon>
        <taxon>rosids</taxon>
        <taxon>fabids</taxon>
        <taxon>Fagales</taxon>
        <taxon>Juglandaceae</taxon>
        <taxon>Carya</taxon>
    </lineage>
</organism>